<sequence>MNKIFFLIITLTLLFSGCMISSNTIYKISKSYVGEYKLSDTTCVVINLMLYNKKNGTLHTTEIKKRNGYKSEIENLYLISIEFDTIALTGEFVDNVKYKILQRADNVYIHPIESIPDRILFFDKTHKVIILNIPHKKTRYR</sequence>
<protein>
    <recommendedName>
        <fullName evidence="3">Lipoprotein</fullName>
    </recommendedName>
</protein>
<dbReference type="STRING" id="888832.HMPREF9420_0209"/>
<comment type="caution">
    <text evidence="1">The sequence shown here is derived from an EMBL/GenBank/DDBJ whole genome shotgun (WGS) entry which is preliminary data.</text>
</comment>
<name>E6ML42_9BACT</name>
<accession>E6ML42</accession>
<keyword evidence="2" id="KW-1185">Reference proteome</keyword>
<reference evidence="1 2" key="1">
    <citation type="submission" date="2010-12" db="EMBL/GenBank/DDBJ databases">
        <authorList>
            <person name="Muzny D."/>
            <person name="Qin X."/>
            <person name="Deng J."/>
            <person name="Jiang H."/>
            <person name="Liu Y."/>
            <person name="Qu J."/>
            <person name="Song X.-Z."/>
            <person name="Zhang L."/>
            <person name="Thornton R."/>
            <person name="Coyle M."/>
            <person name="Francisco L."/>
            <person name="Jackson L."/>
            <person name="Javaid M."/>
            <person name="Korchina V."/>
            <person name="Kovar C."/>
            <person name="Mata R."/>
            <person name="Mathew T."/>
            <person name="Ngo R."/>
            <person name="Nguyen L."/>
            <person name="Nguyen N."/>
            <person name="Okwuonu G."/>
            <person name="Ongeri F."/>
            <person name="Pham C."/>
            <person name="Simmons D."/>
            <person name="Wilczek-Boney K."/>
            <person name="Hale W."/>
            <person name="Jakkamsetti A."/>
            <person name="Pham P."/>
            <person name="Ruth R."/>
            <person name="San Lucas F."/>
            <person name="Warren J."/>
            <person name="Zhang J."/>
            <person name="Zhao Z."/>
            <person name="Zhou C."/>
            <person name="Zhu D."/>
            <person name="Lee S."/>
            <person name="Bess C."/>
            <person name="Blankenburg K."/>
            <person name="Forbes L."/>
            <person name="Fu Q."/>
            <person name="Gubbala S."/>
            <person name="Hirani K."/>
            <person name="Jayaseelan J.C."/>
            <person name="Lara F."/>
            <person name="Munidasa M."/>
            <person name="Palculict T."/>
            <person name="Patil S."/>
            <person name="Pu L.-L."/>
            <person name="Saada N."/>
            <person name="Tang L."/>
            <person name="Weissenberger G."/>
            <person name="Zhu Y."/>
            <person name="Hemphill L."/>
            <person name="Shang Y."/>
            <person name="Youmans B."/>
            <person name="Ayvaz T."/>
            <person name="Ross M."/>
            <person name="Santibanez J."/>
            <person name="Aqrawi P."/>
            <person name="Gross S."/>
            <person name="Joshi V."/>
            <person name="Fowler G."/>
            <person name="Nazareth L."/>
            <person name="Reid J."/>
            <person name="Worley K."/>
            <person name="Petrosino J."/>
            <person name="Highlander S."/>
            <person name="Gibbs R."/>
        </authorList>
    </citation>
    <scope>NUCLEOTIDE SEQUENCE [LARGE SCALE GENOMIC DNA]</scope>
    <source>
        <strain evidence="1 2">DSM 15606</strain>
    </source>
</reference>
<evidence type="ECO:0008006" key="3">
    <source>
        <dbReference type="Google" id="ProtNLM"/>
    </source>
</evidence>
<evidence type="ECO:0000313" key="2">
    <source>
        <dbReference type="Proteomes" id="UP000003874"/>
    </source>
</evidence>
<dbReference type="HOGENOM" id="CLU_1823604_0_0_10"/>
<dbReference type="PROSITE" id="PS51257">
    <property type="entry name" value="PROKAR_LIPOPROTEIN"/>
    <property type="match status" value="1"/>
</dbReference>
<evidence type="ECO:0000313" key="1">
    <source>
        <dbReference type="EMBL" id="EFV05633.1"/>
    </source>
</evidence>
<organism evidence="1 2">
    <name type="scientific">Segatella salivae DSM 15606</name>
    <dbReference type="NCBI Taxonomy" id="888832"/>
    <lineage>
        <taxon>Bacteria</taxon>
        <taxon>Pseudomonadati</taxon>
        <taxon>Bacteroidota</taxon>
        <taxon>Bacteroidia</taxon>
        <taxon>Bacteroidales</taxon>
        <taxon>Prevotellaceae</taxon>
        <taxon>Segatella</taxon>
    </lineage>
</organism>
<gene>
    <name evidence="1" type="ORF">HMPREF9420_0209</name>
</gene>
<dbReference type="EMBL" id="AEQO01000019">
    <property type="protein sequence ID" value="EFV05633.1"/>
    <property type="molecule type" value="Genomic_DNA"/>
</dbReference>
<dbReference type="Proteomes" id="UP000003874">
    <property type="component" value="Unassembled WGS sequence"/>
</dbReference>
<dbReference type="AlphaFoldDB" id="E6ML42"/>
<proteinExistence type="predicted"/>